<gene>
    <name evidence="1" type="ORF">QWY29_00425</name>
</gene>
<evidence type="ECO:0000313" key="2">
    <source>
        <dbReference type="Proteomes" id="UP001168537"/>
    </source>
</evidence>
<keyword evidence="2" id="KW-1185">Reference proteome</keyword>
<comment type="caution">
    <text evidence="1">The sequence shown here is derived from an EMBL/GenBank/DDBJ whole genome shotgun (WGS) entry which is preliminary data.</text>
</comment>
<dbReference type="Proteomes" id="UP001168537">
    <property type="component" value="Unassembled WGS sequence"/>
</dbReference>
<organism evidence="1 2">
    <name type="scientific">Nocardioides abyssi</name>
    <dbReference type="NCBI Taxonomy" id="3058370"/>
    <lineage>
        <taxon>Bacteria</taxon>
        <taxon>Bacillati</taxon>
        <taxon>Actinomycetota</taxon>
        <taxon>Actinomycetes</taxon>
        <taxon>Propionibacteriales</taxon>
        <taxon>Nocardioidaceae</taxon>
        <taxon>Nocardioides</taxon>
    </lineage>
</organism>
<accession>A0ABT8EP69</accession>
<dbReference type="EMBL" id="JAUHJR010000001">
    <property type="protein sequence ID" value="MDN4159806.1"/>
    <property type="molecule type" value="Genomic_DNA"/>
</dbReference>
<proteinExistence type="predicted"/>
<reference evidence="1" key="1">
    <citation type="submission" date="2023-06" db="EMBL/GenBank/DDBJ databases">
        <title>Draft genome sequence of Nocardioides sp. SOB72.</title>
        <authorList>
            <person name="Zhang G."/>
        </authorList>
    </citation>
    <scope>NUCLEOTIDE SEQUENCE</scope>
    <source>
        <strain evidence="1">SOB72</strain>
    </source>
</reference>
<dbReference type="RefSeq" id="WP_300958642.1">
    <property type="nucleotide sequence ID" value="NZ_JAUHJR010000001.1"/>
</dbReference>
<protein>
    <submittedName>
        <fullName evidence="1">Uncharacterized protein</fullName>
    </submittedName>
</protein>
<name>A0ABT8EP69_9ACTN</name>
<sequence length="351" mass="38813">MPATFGDVRLWRAAPLGTAGDGLKSDADGLERCRDTLVAQAVPESWTGFARFMAEGRRRLLVARIEAHVEGKRAVQRALYTAESEVAAIERLVADVEATARSQEFALGDDGSVTDVSDPPTFDGIDGVVEAVQWTVRRTALAQALADDITTILGKAAAVDALLSGSIPSGHVDAVDERGVPSPEVAEQWATMTDDERRAFIEEYIEEYAEMIGIDTPALVWEPESWGPNGQARDGGATIALNERLLDDPQIINTLAHEMRHAHQFEAIDDLDGFRWPWQDDPFDHHEDLGVTEDQAETWRDNFDDYQDADADGFEAYYEQPVEVDAREEGREVLEDMTAEELERLAEEGAR</sequence>
<evidence type="ECO:0000313" key="1">
    <source>
        <dbReference type="EMBL" id="MDN4159806.1"/>
    </source>
</evidence>